<gene>
    <name evidence="1" type="ORF">HKK74_05995</name>
</gene>
<accession>A0ABR7LJW9</accession>
<comment type="caution">
    <text evidence="1">The sequence shown here is derived from an EMBL/GenBank/DDBJ whole genome shotgun (WGS) entry which is preliminary data.</text>
</comment>
<reference evidence="1 2" key="1">
    <citation type="submission" date="2020-06" db="EMBL/GenBank/DDBJ databases">
        <title>Actinomadura xiongansis sp. nov., isolated from soil of Baiyangdian.</title>
        <authorList>
            <person name="Zhang X."/>
        </authorList>
    </citation>
    <scope>NUCLEOTIDE SEQUENCE [LARGE SCALE GENOMIC DNA]</scope>
    <source>
        <strain evidence="1 2">HBUM206468</strain>
    </source>
</reference>
<evidence type="ECO:0000313" key="2">
    <source>
        <dbReference type="Proteomes" id="UP000805614"/>
    </source>
</evidence>
<dbReference type="Proteomes" id="UP000805614">
    <property type="component" value="Unassembled WGS sequence"/>
</dbReference>
<dbReference type="RefSeq" id="WP_187242066.1">
    <property type="nucleotide sequence ID" value="NZ_BAAAOK010000017.1"/>
</dbReference>
<proteinExistence type="predicted"/>
<evidence type="ECO:0000313" key="1">
    <source>
        <dbReference type="EMBL" id="MBC6465045.1"/>
    </source>
</evidence>
<protein>
    <submittedName>
        <fullName evidence="1">Uncharacterized protein</fullName>
    </submittedName>
</protein>
<sequence length="289" mass="33113">MSADEPMPLRPFRWDLVRRDQLGTLLDGGGEPDLWFLDDLIDCSARLLARCADGELFLVGRSLDSVYDLLSGALSGTSWADRIQQVPFSAAHTRADGLHAIEAPQVRQLRANLTAAGLSPYDLARRRRPLVFADIINSGHTFRILYRLLRDWIEDERAQWDVIRGKLGFLGVTIRERTSPNTWRWHQVAEWPNELPARAVRNVSLDFPVWSYLGDRQTKLTPSFHRRRWSDDAVLQPDHGEASRSALAEAVALVEIGRERDTRRRLTRVMVTEPAMAERWLRSLISELR</sequence>
<name>A0ABR7LJW9_9ACTN</name>
<organism evidence="1 2">
    <name type="scientific">Actinomadura alba</name>
    <dbReference type="NCBI Taxonomy" id="406431"/>
    <lineage>
        <taxon>Bacteria</taxon>
        <taxon>Bacillati</taxon>
        <taxon>Actinomycetota</taxon>
        <taxon>Actinomycetes</taxon>
        <taxon>Streptosporangiales</taxon>
        <taxon>Thermomonosporaceae</taxon>
        <taxon>Actinomadura</taxon>
    </lineage>
</organism>
<keyword evidence="2" id="KW-1185">Reference proteome</keyword>
<dbReference type="EMBL" id="JABVEC010000003">
    <property type="protein sequence ID" value="MBC6465045.1"/>
    <property type="molecule type" value="Genomic_DNA"/>
</dbReference>